<dbReference type="EMBL" id="CP097253">
    <property type="protein sequence ID" value="UUR06780.1"/>
    <property type="molecule type" value="Genomic_DNA"/>
</dbReference>
<keyword evidence="2" id="KW-0732">Signal</keyword>
<name>A0ABY5MSS6_9SPHN</name>
<feature type="chain" id="PRO_5047115485" description="UrcA family protein" evidence="2">
    <location>
        <begin position="22"/>
        <end position="82"/>
    </location>
</feature>
<evidence type="ECO:0000256" key="2">
    <source>
        <dbReference type="SAM" id="SignalP"/>
    </source>
</evidence>
<feature type="signal peptide" evidence="2">
    <location>
        <begin position="1"/>
        <end position="21"/>
    </location>
</feature>
<keyword evidence="4" id="KW-1185">Reference proteome</keyword>
<sequence length="82" mass="8665">MKNSIPITLAATLLAAPAAAAAPASLQDRVADLCSVSNTDLEGQRLAKACRAEVRARFLAEQRAEATPRPLRTADATPVRPR</sequence>
<evidence type="ECO:0000313" key="4">
    <source>
        <dbReference type="Proteomes" id="UP000831921"/>
    </source>
</evidence>
<protein>
    <recommendedName>
        <fullName evidence="5">UrcA family protein</fullName>
    </recommendedName>
</protein>
<organism evidence="3 4">
    <name type="scientific">Sphingomonas glaciei</name>
    <dbReference type="NCBI Taxonomy" id="2938948"/>
    <lineage>
        <taxon>Bacteria</taxon>
        <taxon>Pseudomonadati</taxon>
        <taxon>Pseudomonadota</taxon>
        <taxon>Alphaproteobacteria</taxon>
        <taxon>Sphingomonadales</taxon>
        <taxon>Sphingomonadaceae</taxon>
        <taxon>Sphingomonas</taxon>
    </lineage>
</organism>
<dbReference type="RefSeq" id="WP_249453958.1">
    <property type="nucleotide sequence ID" value="NZ_CP097253.1"/>
</dbReference>
<evidence type="ECO:0000256" key="1">
    <source>
        <dbReference type="SAM" id="MobiDB-lite"/>
    </source>
</evidence>
<evidence type="ECO:0008006" key="5">
    <source>
        <dbReference type="Google" id="ProtNLM"/>
    </source>
</evidence>
<feature type="region of interest" description="Disordered" evidence="1">
    <location>
        <begin position="62"/>
        <end position="82"/>
    </location>
</feature>
<dbReference type="Proteomes" id="UP000831921">
    <property type="component" value="Chromosome"/>
</dbReference>
<evidence type="ECO:0000313" key="3">
    <source>
        <dbReference type="EMBL" id="UUR06780.1"/>
    </source>
</evidence>
<accession>A0ABY5MSS6</accession>
<gene>
    <name evidence="3" type="ORF">M1K48_07365</name>
</gene>
<proteinExistence type="predicted"/>
<reference evidence="3 4" key="1">
    <citation type="submission" date="2022-05" db="EMBL/GenBank/DDBJ databases">
        <title>S8-45 Sphingomonas ultraviolaceadurans.</title>
        <authorList>
            <person name="Liu Y."/>
        </authorList>
    </citation>
    <scope>NUCLEOTIDE SEQUENCE [LARGE SCALE GENOMIC DNA]</scope>
    <source>
        <strain evidence="3 4">S8-45</strain>
    </source>
</reference>